<dbReference type="Proteomes" id="UP000632222">
    <property type="component" value="Unassembled WGS sequence"/>
</dbReference>
<dbReference type="Pfam" id="PF17938">
    <property type="entry name" value="TetR_C_29"/>
    <property type="match status" value="1"/>
</dbReference>
<evidence type="ECO:0000313" key="5">
    <source>
        <dbReference type="Proteomes" id="UP000632222"/>
    </source>
</evidence>
<dbReference type="InterPro" id="IPR009057">
    <property type="entry name" value="Homeodomain-like_sf"/>
</dbReference>
<gene>
    <name evidence="4" type="ORF">GCM10008938_29040</name>
</gene>
<protein>
    <submittedName>
        <fullName evidence="4">TetR family transcriptional regulator</fullName>
    </submittedName>
</protein>
<evidence type="ECO:0000259" key="3">
    <source>
        <dbReference type="PROSITE" id="PS50977"/>
    </source>
</evidence>
<dbReference type="PRINTS" id="PR00455">
    <property type="entry name" value="HTHTETR"/>
</dbReference>
<organism evidence="4 5">
    <name type="scientific">Deinococcus roseus</name>
    <dbReference type="NCBI Taxonomy" id="392414"/>
    <lineage>
        <taxon>Bacteria</taxon>
        <taxon>Thermotogati</taxon>
        <taxon>Deinococcota</taxon>
        <taxon>Deinococci</taxon>
        <taxon>Deinococcales</taxon>
        <taxon>Deinococcaceae</taxon>
        <taxon>Deinococcus</taxon>
    </lineage>
</organism>
<accession>A0ABQ2D1B9</accession>
<dbReference type="InterPro" id="IPR050109">
    <property type="entry name" value="HTH-type_TetR-like_transc_reg"/>
</dbReference>
<comment type="caution">
    <text evidence="4">The sequence shown here is derived from an EMBL/GenBank/DDBJ whole genome shotgun (WGS) entry which is preliminary data.</text>
</comment>
<name>A0ABQ2D1B9_9DEIO</name>
<reference evidence="5" key="1">
    <citation type="journal article" date="2019" name="Int. J. Syst. Evol. Microbiol.">
        <title>The Global Catalogue of Microorganisms (GCM) 10K type strain sequencing project: providing services to taxonomists for standard genome sequencing and annotation.</title>
        <authorList>
            <consortium name="The Broad Institute Genomics Platform"/>
            <consortium name="The Broad Institute Genome Sequencing Center for Infectious Disease"/>
            <person name="Wu L."/>
            <person name="Ma J."/>
        </authorList>
    </citation>
    <scope>NUCLEOTIDE SEQUENCE [LARGE SCALE GENOMIC DNA]</scope>
    <source>
        <strain evidence="5">JCM 14370</strain>
    </source>
</reference>
<feature type="DNA-binding region" description="H-T-H motif" evidence="2">
    <location>
        <begin position="35"/>
        <end position="54"/>
    </location>
</feature>
<dbReference type="SUPFAM" id="SSF46689">
    <property type="entry name" value="Homeodomain-like"/>
    <property type="match status" value="1"/>
</dbReference>
<dbReference type="Gene3D" id="1.10.357.10">
    <property type="entry name" value="Tetracycline Repressor, domain 2"/>
    <property type="match status" value="1"/>
</dbReference>
<dbReference type="PROSITE" id="PS50977">
    <property type="entry name" value="HTH_TETR_2"/>
    <property type="match status" value="1"/>
</dbReference>
<dbReference type="InterPro" id="IPR041474">
    <property type="entry name" value="NicS_C"/>
</dbReference>
<sequence>MTRTNQKTQAAEKSKQLILDAAEILFAEKGFEKTSLQEICDQAGVARGTPGYFFGSKEGLYQAVLDRAFAEPLQLVLALKTLAQQPAHDPRQLLRFAIEQFFDFQFKHPRFVRLTEWETLSGGQYLSKLPSQLEVFREALALMQHELHWQGEPEQFMIDLTALCWFPMAHAETFLRPLGMDMQDPQTRENRKQHVVDLLLSKYLPERKET</sequence>
<feature type="domain" description="HTH tetR-type" evidence="3">
    <location>
        <begin position="12"/>
        <end position="72"/>
    </location>
</feature>
<dbReference type="InterPro" id="IPR001647">
    <property type="entry name" value="HTH_TetR"/>
</dbReference>
<evidence type="ECO:0000256" key="1">
    <source>
        <dbReference type="ARBA" id="ARBA00023125"/>
    </source>
</evidence>
<keyword evidence="1 2" id="KW-0238">DNA-binding</keyword>
<dbReference type="EMBL" id="BMOD01000011">
    <property type="protein sequence ID" value="GGJ41222.1"/>
    <property type="molecule type" value="Genomic_DNA"/>
</dbReference>
<keyword evidence="5" id="KW-1185">Reference proteome</keyword>
<dbReference type="SUPFAM" id="SSF48498">
    <property type="entry name" value="Tetracyclin repressor-like, C-terminal domain"/>
    <property type="match status" value="1"/>
</dbReference>
<dbReference type="PANTHER" id="PTHR30328">
    <property type="entry name" value="TRANSCRIPTIONAL REPRESSOR"/>
    <property type="match status" value="1"/>
</dbReference>
<dbReference type="InterPro" id="IPR036271">
    <property type="entry name" value="Tet_transcr_reg_TetR-rel_C_sf"/>
</dbReference>
<dbReference type="Pfam" id="PF00440">
    <property type="entry name" value="TetR_N"/>
    <property type="match status" value="1"/>
</dbReference>
<evidence type="ECO:0000256" key="2">
    <source>
        <dbReference type="PROSITE-ProRule" id="PRU00335"/>
    </source>
</evidence>
<proteinExistence type="predicted"/>
<dbReference type="RefSeq" id="WP_189003514.1">
    <property type="nucleotide sequence ID" value="NZ_BMOD01000011.1"/>
</dbReference>
<evidence type="ECO:0000313" key="4">
    <source>
        <dbReference type="EMBL" id="GGJ41222.1"/>
    </source>
</evidence>
<dbReference type="PANTHER" id="PTHR30328:SF54">
    <property type="entry name" value="HTH-TYPE TRANSCRIPTIONAL REPRESSOR SCO4008"/>
    <property type="match status" value="1"/>
</dbReference>